<dbReference type="InterPro" id="IPR011335">
    <property type="entry name" value="Restrct_endonuc-II-like"/>
</dbReference>
<dbReference type="OrthoDB" id="1395176at2"/>
<dbReference type="GO" id="GO:0009307">
    <property type="term" value="P:DNA restriction-modification system"/>
    <property type="evidence" value="ECO:0007669"/>
    <property type="project" value="InterPro"/>
</dbReference>
<proteinExistence type="predicted"/>
<evidence type="ECO:0000313" key="2">
    <source>
        <dbReference type="Proteomes" id="UP000319267"/>
    </source>
</evidence>
<reference evidence="1 2" key="1">
    <citation type="submission" date="2017-05" db="EMBL/GenBank/DDBJ databases">
        <authorList>
            <person name="Varghese N."/>
            <person name="Submissions S."/>
        </authorList>
    </citation>
    <scope>NUCLEOTIDE SEQUENCE [LARGE SCALE GENOMIC DNA]</scope>
    <source>
        <strain evidence="1 2">DSM 29982</strain>
    </source>
</reference>
<organism evidence="1 2">
    <name type="scientific">Flavobacterium nitrogenifigens</name>
    <dbReference type="NCBI Taxonomy" id="1617283"/>
    <lineage>
        <taxon>Bacteria</taxon>
        <taxon>Pseudomonadati</taxon>
        <taxon>Bacteroidota</taxon>
        <taxon>Flavobacteriia</taxon>
        <taxon>Flavobacteriales</taxon>
        <taxon>Flavobacteriaceae</taxon>
        <taxon>Flavobacterium</taxon>
    </lineage>
</organism>
<gene>
    <name evidence="1" type="ORF">SAMN06265220_101687</name>
</gene>
<dbReference type="Proteomes" id="UP000319267">
    <property type="component" value="Unassembled WGS sequence"/>
</dbReference>
<protein>
    <submittedName>
        <fullName evidence="1">Restriction endonuclease</fullName>
    </submittedName>
</protein>
<accession>A0A521B5S9</accession>
<evidence type="ECO:0000313" key="1">
    <source>
        <dbReference type="EMBL" id="SMO42439.1"/>
    </source>
</evidence>
<dbReference type="SUPFAM" id="SSF52980">
    <property type="entry name" value="Restriction endonuclease-like"/>
    <property type="match status" value="1"/>
</dbReference>
<keyword evidence="1" id="KW-0255">Endonuclease</keyword>
<keyword evidence="2" id="KW-1185">Reference proteome</keyword>
<dbReference type="GO" id="GO:0004519">
    <property type="term" value="F:endonuclease activity"/>
    <property type="evidence" value="ECO:0007669"/>
    <property type="project" value="UniProtKB-KW"/>
</dbReference>
<dbReference type="GO" id="GO:0003677">
    <property type="term" value="F:DNA binding"/>
    <property type="evidence" value="ECO:0007669"/>
    <property type="project" value="InterPro"/>
</dbReference>
<dbReference type="AlphaFoldDB" id="A0A521B5S9"/>
<dbReference type="RefSeq" id="WP_111377007.1">
    <property type="nucleotide sequence ID" value="NZ_CP043612.1"/>
</dbReference>
<sequence length="293" mass="34153">MEYLSYEIKDQIIQCFGKCFHYKDNVESFLRSAGVSRELAQKYKDEAKYVWARKVLNDLENFEDGKIIQRKILGELCLLRNVPAEVPDRNAGIEALRRLKSLVAEKQLQFEEQKTHTKSRAQQMKDKTQIILERNNKLLELKSLFFKGLIADDRQKAGYELEHILKALFAISELEYKKPYKTETQQIDGHFKFDGFNYLVEAKWRKDMPNENEIGGFQRKVNTKLDSTRGLFVSVNGYREEVISQFNGQGANIILMNGEDLMHILEGRIELKEALQIKVDKASQYGIVYTRIL</sequence>
<keyword evidence="1" id="KW-0378">Hydrolase</keyword>
<keyword evidence="1" id="KW-0540">Nuclease</keyword>
<dbReference type="EMBL" id="FXTQ01000001">
    <property type="protein sequence ID" value="SMO42439.1"/>
    <property type="molecule type" value="Genomic_DNA"/>
</dbReference>
<name>A0A521B5S9_9FLAO</name>